<sequence length="218" mass="25187">MDEHLQEEKTADSHHEVVRSEEDFLKFGILNRRLNLDIPGLEVDASIEGEFNYVRDVLELSGFMGHDSPAMWYSNDQPVDPIVYEELEGCLLFDPECSDNVNQENDNCNHLLLFDLVNEVLVEIFGRSYSYYPKPLSSLSHVHPLPVGDHVLRQVWTLISWYLSSNNAELFYPSLDYYVSRDLARSDGWMNLQFDSECVGLELDDLIFDDLLEEIICS</sequence>
<dbReference type="InterPro" id="IPR044257">
    <property type="entry name" value="TRM32-like"/>
</dbReference>
<gene>
    <name evidence="2" type="ORF">G2W53_039666</name>
</gene>
<dbReference type="OrthoDB" id="758104at2759"/>
<evidence type="ECO:0000313" key="2">
    <source>
        <dbReference type="EMBL" id="KAF7807505.1"/>
    </source>
</evidence>
<dbReference type="Proteomes" id="UP000634136">
    <property type="component" value="Unassembled WGS sequence"/>
</dbReference>
<evidence type="ECO:0000259" key="1">
    <source>
        <dbReference type="Pfam" id="PF14309"/>
    </source>
</evidence>
<organism evidence="2 3">
    <name type="scientific">Senna tora</name>
    <dbReference type="NCBI Taxonomy" id="362788"/>
    <lineage>
        <taxon>Eukaryota</taxon>
        <taxon>Viridiplantae</taxon>
        <taxon>Streptophyta</taxon>
        <taxon>Embryophyta</taxon>
        <taxon>Tracheophyta</taxon>
        <taxon>Spermatophyta</taxon>
        <taxon>Magnoliopsida</taxon>
        <taxon>eudicotyledons</taxon>
        <taxon>Gunneridae</taxon>
        <taxon>Pentapetalae</taxon>
        <taxon>rosids</taxon>
        <taxon>fabids</taxon>
        <taxon>Fabales</taxon>
        <taxon>Fabaceae</taxon>
        <taxon>Caesalpinioideae</taxon>
        <taxon>Cassia clade</taxon>
        <taxon>Senna</taxon>
    </lineage>
</organism>
<evidence type="ECO:0000313" key="3">
    <source>
        <dbReference type="Proteomes" id="UP000634136"/>
    </source>
</evidence>
<dbReference type="AlphaFoldDB" id="A0A834SN33"/>
<dbReference type="PANTHER" id="PTHR47071:SF9">
    <property type="entry name" value="TRM32-LIKE PROTEIN (DUF3741)"/>
    <property type="match status" value="1"/>
</dbReference>
<keyword evidence="3" id="KW-1185">Reference proteome</keyword>
<feature type="domain" description="DUF4378" evidence="1">
    <location>
        <begin position="50"/>
        <end position="214"/>
    </location>
</feature>
<reference evidence="2" key="1">
    <citation type="submission" date="2020-09" db="EMBL/GenBank/DDBJ databases">
        <title>Genome-Enabled Discovery of Anthraquinone Biosynthesis in Senna tora.</title>
        <authorList>
            <person name="Kang S.-H."/>
            <person name="Pandey R.P."/>
            <person name="Lee C.-M."/>
            <person name="Sim J.-S."/>
            <person name="Jeong J.-T."/>
            <person name="Choi B.-S."/>
            <person name="Jung M."/>
            <person name="Ginzburg D."/>
            <person name="Zhao K."/>
            <person name="Won S.Y."/>
            <person name="Oh T.-J."/>
            <person name="Yu Y."/>
            <person name="Kim N.-H."/>
            <person name="Lee O.R."/>
            <person name="Lee T.-H."/>
            <person name="Bashyal P."/>
            <person name="Kim T.-S."/>
            <person name="Lee W.-H."/>
            <person name="Kawkins C."/>
            <person name="Kim C.-K."/>
            <person name="Kim J.S."/>
            <person name="Ahn B.O."/>
            <person name="Rhee S.Y."/>
            <person name="Sohng J.K."/>
        </authorList>
    </citation>
    <scope>NUCLEOTIDE SEQUENCE</scope>
    <source>
        <tissue evidence="2">Leaf</tissue>
    </source>
</reference>
<accession>A0A834SN33</accession>
<dbReference type="Pfam" id="PF14309">
    <property type="entry name" value="DUF4378"/>
    <property type="match status" value="1"/>
</dbReference>
<dbReference type="EMBL" id="JAAIUW010000012">
    <property type="protein sequence ID" value="KAF7807505.1"/>
    <property type="molecule type" value="Genomic_DNA"/>
</dbReference>
<name>A0A834SN33_9FABA</name>
<dbReference type="PANTHER" id="PTHR47071">
    <property type="entry name" value="PROTEIN TRM32"/>
    <property type="match status" value="1"/>
</dbReference>
<dbReference type="InterPro" id="IPR025486">
    <property type="entry name" value="DUF4378"/>
</dbReference>
<proteinExistence type="predicted"/>
<protein>
    <submittedName>
        <fullName evidence="2">Protein TRM32</fullName>
    </submittedName>
</protein>
<comment type="caution">
    <text evidence="2">The sequence shown here is derived from an EMBL/GenBank/DDBJ whole genome shotgun (WGS) entry which is preliminary data.</text>
</comment>